<comment type="caution">
    <text evidence="1">The sequence shown here is derived from an EMBL/GenBank/DDBJ whole genome shotgun (WGS) entry which is preliminary data.</text>
</comment>
<dbReference type="AlphaFoldDB" id="A0A9P6WQY4"/>
<proteinExistence type="predicted"/>
<evidence type="ECO:0000313" key="2">
    <source>
        <dbReference type="Proteomes" id="UP000716291"/>
    </source>
</evidence>
<protein>
    <submittedName>
        <fullName evidence="1">Uncharacterized protein</fullName>
    </submittedName>
</protein>
<organism evidence="1 2">
    <name type="scientific">Rhizopus oryzae</name>
    <name type="common">Mucormycosis agent</name>
    <name type="synonym">Rhizopus arrhizus var. delemar</name>
    <dbReference type="NCBI Taxonomy" id="64495"/>
    <lineage>
        <taxon>Eukaryota</taxon>
        <taxon>Fungi</taxon>
        <taxon>Fungi incertae sedis</taxon>
        <taxon>Mucoromycota</taxon>
        <taxon>Mucoromycotina</taxon>
        <taxon>Mucoromycetes</taxon>
        <taxon>Mucorales</taxon>
        <taxon>Mucorineae</taxon>
        <taxon>Rhizopodaceae</taxon>
        <taxon>Rhizopus</taxon>
    </lineage>
</organism>
<gene>
    <name evidence="1" type="ORF">G6F64_015594</name>
</gene>
<evidence type="ECO:0000313" key="1">
    <source>
        <dbReference type="EMBL" id="KAG1271444.1"/>
    </source>
</evidence>
<dbReference type="EMBL" id="JAANQT010017936">
    <property type="protein sequence ID" value="KAG1271444.1"/>
    <property type="molecule type" value="Genomic_DNA"/>
</dbReference>
<keyword evidence="2" id="KW-1185">Reference proteome</keyword>
<dbReference type="Proteomes" id="UP000716291">
    <property type="component" value="Unassembled WGS sequence"/>
</dbReference>
<name>A0A9P6WQY4_RHIOR</name>
<accession>A0A9P6WQY4</accession>
<reference evidence="1" key="1">
    <citation type="journal article" date="2020" name="Microb. Genom.">
        <title>Genetic diversity of clinical and environmental Mucorales isolates obtained from an investigation of mucormycosis cases among solid organ transplant recipients.</title>
        <authorList>
            <person name="Nguyen M.H."/>
            <person name="Kaul D."/>
            <person name="Muto C."/>
            <person name="Cheng S.J."/>
            <person name="Richter R.A."/>
            <person name="Bruno V.M."/>
            <person name="Liu G."/>
            <person name="Beyhan S."/>
            <person name="Sundermann A.J."/>
            <person name="Mounaud S."/>
            <person name="Pasculle A.W."/>
            <person name="Nierman W.C."/>
            <person name="Driscoll E."/>
            <person name="Cumbie R."/>
            <person name="Clancy C.J."/>
            <person name="Dupont C.L."/>
        </authorList>
    </citation>
    <scope>NUCLEOTIDE SEQUENCE</scope>
    <source>
        <strain evidence="1">GL11</strain>
    </source>
</reference>
<sequence length="79" mass="8286">MQQEAMPALVIDDAGSKLLPASQLLGEMAALGYRGPALVLEDTTAAVTPDAFPAGVEVHVLRKPLQMQQVFRAVAEALG</sequence>